<protein>
    <submittedName>
        <fullName evidence="5">Amino acid ABC transporter substrate-binding protein</fullName>
    </submittedName>
</protein>
<evidence type="ECO:0000313" key="6">
    <source>
        <dbReference type="Proteomes" id="UP000019681"/>
    </source>
</evidence>
<name>A0A017RV47_9CLOT</name>
<comment type="similarity">
    <text evidence="1">Belongs to the leucine-binding protein family.</text>
</comment>
<dbReference type="PROSITE" id="PS51257">
    <property type="entry name" value="PROKAR_LIPOPROTEIN"/>
    <property type="match status" value="1"/>
</dbReference>
<dbReference type="InterPro" id="IPR028082">
    <property type="entry name" value="Peripla_BP_I"/>
</dbReference>
<dbReference type="EMBL" id="AZQP01000017">
    <property type="protein sequence ID" value="EYE88628.1"/>
    <property type="molecule type" value="Genomic_DNA"/>
</dbReference>
<dbReference type="Gene3D" id="3.40.50.2300">
    <property type="match status" value="2"/>
</dbReference>
<feature type="domain" description="Leucine-binding protein" evidence="4">
    <location>
        <begin position="35"/>
        <end position="377"/>
    </location>
</feature>
<dbReference type="OrthoDB" id="9783240at2"/>
<organism evidence="5 6">
    <name type="scientific">Fervidicella metallireducens AeB</name>
    <dbReference type="NCBI Taxonomy" id="1403537"/>
    <lineage>
        <taxon>Bacteria</taxon>
        <taxon>Bacillati</taxon>
        <taxon>Bacillota</taxon>
        <taxon>Clostridia</taxon>
        <taxon>Eubacteriales</taxon>
        <taxon>Clostridiaceae</taxon>
        <taxon>Fervidicella</taxon>
    </lineage>
</organism>
<evidence type="ECO:0000259" key="4">
    <source>
        <dbReference type="Pfam" id="PF13458"/>
    </source>
</evidence>
<comment type="caution">
    <text evidence="5">The sequence shown here is derived from an EMBL/GenBank/DDBJ whole genome shotgun (WGS) entry which is preliminary data.</text>
</comment>
<gene>
    <name evidence="5" type="ORF">Q428_07140</name>
</gene>
<dbReference type="AlphaFoldDB" id="A0A017RV47"/>
<evidence type="ECO:0000256" key="2">
    <source>
        <dbReference type="ARBA" id="ARBA00022729"/>
    </source>
</evidence>
<feature type="chain" id="PRO_5038793109" evidence="3">
    <location>
        <begin position="23"/>
        <end position="396"/>
    </location>
</feature>
<dbReference type="PANTHER" id="PTHR47151">
    <property type="entry name" value="LEU/ILE/VAL-BINDING ABC TRANSPORTER SUBUNIT"/>
    <property type="match status" value="1"/>
</dbReference>
<feature type="signal peptide" evidence="3">
    <location>
        <begin position="1"/>
        <end position="22"/>
    </location>
</feature>
<evidence type="ECO:0000256" key="3">
    <source>
        <dbReference type="SAM" id="SignalP"/>
    </source>
</evidence>
<evidence type="ECO:0000256" key="1">
    <source>
        <dbReference type="ARBA" id="ARBA00010062"/>
    </source>
</evidence>
<dbReference type="Proteomes" id="UP000019681">
    <property type="component" value="Unassembled WGS sequence"/>
</dbReference>
<keyword evidence="2 3" id="KW-0732">Signal</keyword>
<proteinExistence type="inferred from homology"/>
<dbReference type="RefSeq" id="WP_035379429.1">
    <property type="nucleotide sequence ID" value="NZ_AZQP01000017.1"/>
</dbReference>
<dbReference type="CDD" id="cd06347">
    <property type="entry name" value="PBP1_ABC_LivK_ligand_binding-like"/>
    <property type="match status" value="1"/>
</dbReference>
<reference evidence="5 6" key="1">
    <citation type="journal article" date="2014" name="Genome Announc.">
        <title>Draft Genome Sequence of Fervidicella metallireducens Strain AeBT, an Iron-Reducing Thermoanaerobe from the Great Artesian Basin.</title>
        <authorList>
            <person name="Patel B.K."/>
        </authorList>
    </citation>
    <scope>NUCLEOTIDE SEQUENCE [LARGE SCALE GENOMIC DNA]</scope>
    <source>
        <strain evidence="5 6">AeB</strain>
    </source>
</reference>
<dbReference type="SUPFAM" id="SSF53822">
    <property type="entry name" value="Periplasmic binding protein-like I"/>
    <property type="match status" value="1"/>
</dbReference>
<sequence length="396" mass="41726">MKKILALTIAVVLTFAMFTGCTSNTSTSGKDGKVIKIGIFEPASGQNAGGGKQEVLGMRYANTVTPTVTINGETYKIELVEVDNQSDTSKAKTAAQKLVSENVSVVLGSYGSGVSIAAGSIFKDAKIPAIGASCTNPQVTLGNEYYFRVCFLDPFQGTVMANFAKEKGCKKAAVLTQAGDDYSAGLGNYFAEAFEKAGGKVVKADFQGGETDFSAIVSNFLKENVDVIFAPSSIETAPLIIKQARTAGIKCPIMGGDTWENETIIKNSGDAAKDIYLSTFFDENDTSNAAAANFVKGFKDFLKADPKNLTNNGGTEGVAAVSALGYDAYMVAVEAIKAANSVKGEDICKAISKVNYNGVTGNITFDSNGDANKSMAYIKTIENGAFKFLRTQSVQK</sequence>
<dbReference type="Pfam" id="PF13458">
    <property type="entry name" value="Peripla_BP_6"/>
    <property type="match status" value="1"/>
</dbReference>
<keyword evidence="6" id="KW-1185">Reference proteome</keyword>
<dbReference type="InterPro" id="IPR028081">
    <property type="entry name" value="Leu-bd"/>
</dbReference>
<accession>A0A017RV47</accession>
<dbReference type="STRING" id="1403537.Q428_07140"/>
<evidence type="ECO:0000313" key="5">
    <source>
        <dbReference type="EMBL" id="EYE88628.1"/>
    </source>
</evidence>
<dbReference type="PANTHER" id="PTHR47151:SF2">
    <property type="entry name" value="AMINO ACID BINDING PROTEIN"/>
    <property type="match status" value="1"/>
</dbReference>